<keyword evidence="4" id="KW-1185">Reference proteome</keyword>
<evidence type="ECO:0000313" key="4">
    <source>
        <dbReference type="Proteomes" id="UP000294813"/>
    </source>
</evidence>
<feature type="region of interest" description="Disordered" evidence="1">
    <location>
        <begin position="75"/>
        <end position="123"/>
    </location>
</feature>
<dbReference type="AlphaFoldDB" id="A0A4R2RQW5"/>
<proteinExistence type="predicted"/>
<reference evidence="3 4" key="1">
    <citation type="submission" date="2019-03" db="EMBL/GenBank/DDBJ databases">
        <title>Genomic Encyclopedia of Type Strains, Phase IV (KMG-IV): sequencing the most valuable type-strain genomes for metagenomic binning, comparative biology and taxonomic classification.</title>
        <authorList>
            <person name="Goeker M."/>
        </authorList>
    </citation>
    <scope>NUCLEOTIDE SEQUENCE [LARGE SCALE GENOMIC DNA]</scope>
    <source>
        <strain evidence="3 4">DSM 11170</strain>
    </source>
</reference>
<comment type="caution">
    <text evidence="3">The sequence shown here is derived from an EMBL/GenBank/DDBJ whole genome shotgun (WGS) entry which is preliminary data.</text>
</comment>
<dbReference type="EMBL" id="SLXT01000006">
    <property type="protein sequence ID" value="TCP65169.1"/>
    <property type="molecule type" value="Genomic_DNA"/>
</dbReference>
<feature type="transmembrane region" description="Helical" evidence="2">
    <location>
        <begin position="21"/>
        <end position="38"/>
    </location>
</feature>
<dbReference type="RefSeq" id="WP_131918588.1">
    <property type="nucleotide sequence ID" value="NZ_JAOQNU010000006.1"/>
</dbReference>
<accession>A0A4R2RQW5</accession>
<evidence type="ECO:0000256" key="1">
    <source>
        <dbReference type="SAM" id="MobiDB-lite"/>
    </source>
</evidence>
<feature type="transmembrane region" description="Helical" evidence="2">
    <location>
        <begin position="50"/>
        <end position="67"/>
    </location>
</feature>
<protein>
    <submittedName>
        <fullName evidence="3">Uncharacterized protein</fullName>
    </submittedName>
</protein>
<gene>
    <name evidence="3" type="ORF">EDD73_10652</name>
</gene>
<evidence type="ECO:0000256" key="2">
    <source>
        <dbReference type="SAM" id="Phobius"/>
    </source>
</evidence>
<evidence type="ECO:0000313" key="3">
    <source>
        <dbReference type="EMBL" id="TCP65169.1"/>
    </source>
</evidence>
<dbReference type="Proteomes" id="UP000294813">
    <property type="component" value="Unassembled WGS sequence"/>
</dbReference>
<keyword evidence="2" id="KW-0472">Membrane</keyword>
<sequence length="123" mass="13355">MANRNQTKPEPAEMHELDKPIWKYSGIAFGAVVAFFAGSLVESGGGIPYVRYYLPGLFLLIVGLYMYRYRNKPADGSAVKAPKRGGTKTKASAESKAAAESKSATNSKPAARNQGKSNSKRRR</sequence>
<organism evidence="3 4">
    <name type="scientific">Heliophilum fasciatum</name>
    <dbReference type="NCBI Taxonomy" id="35700"/>
    <lineage>
        <taxon>Bacteria</taxon>
        <taxon>Bacillati</taxon>
        <taxon>Bacillota</taxon>
        <taxon>Clostridia</taxon>
        <taxon>Eubacteriales</taxon>
        <taxon>Heliobacteriaceae</taxon>
        <taxon>Heliophilum</taxon>
    </lineage>
</organism>
<keyword evidence="2" id="KW-0812">Transmembrane</keyword>
<name>A0A4R2RQW5_9FIRM</name>
<keyword evidence="2" id="KW-1133">Transmembrane helix</keyword>